<dbReference type="GO" id="GO:0050660">
    <property type="term" value="F:flavin adenine dinucleotide binding"/>
    <property type="evidence" value="ECO:0007669"/>
    <property type="project" value="InterPro"/>
</dbReference>
<evidence type="ECO:0000259" key="3">
    <source>
        <dbReference type="Pfam" id="PF07992"/>
    </source>
</evidence>
<evidence type="ECO:0000259" key="5">
    <source>
        <dbReference type="Pfam" id="PF21706"/>
    </source>
</evidence>
<feature type="domain" description="Sulfide dehydrogenase [flavocytochrome c] flavoprotein chain central" evidence="5">
    <location>
        <begin position="194"/>
        <end position="293"/>
    </location>
</feature>
<feature type="domain" description="FAD/NAD(P)-binding" evidence="3">
    <location>
        <begin position="63"/>
        <end position="168"/>
    </location>
</feature>
<dbReference type="Pfam" id="PF07992">
    <property type="entry name" value="Pyr_redox_2"/>
    <property type="match status" value="1"/>
</dbReference>
<dbReference type="PROSITE" id="PS51318">
    <property type="entry name" value="TAT"/>
    <property type="match status" value="1"/>
</dbReference>
<feature type="domain" description="Flavocytochrome c sulphide dehydrogenase flavin-binding" evidence="4">
    <location>
        <begin position="394"/>
        <end position="467"/>
    </location>
</feature>
<name>A0A4Y4CX29_ZOORA</name>
<dbReference type="Pfam" id="PF09242">
    <property type="entry name" value="FCSD-flav_bind"/>
    <property type="match status" value="1"/>
</dbReference>
<proteinExistence type="predicted"/>
<reference evidence="6 7" key="1">
    <citation type="submission" date="2019-06" db="EMBL/GenBank/DDBJ databases">
        <title>Whole genome shotgun sequence of Zoogloea ramigera NBRC 15342.</title>
        <authorList>
            <person name="Hosoyama A."/>
            <person name="Uohara A."/>
            <person name="Ohji S."/>
            <person name="Ichikawa N."/>
        </authorList>
    </citation>
    <scope>NUCLEOTIDE SEQUENCE [LARGE SCALE GENOMIC DNA]</scope>
    <source>
        <strain evidence="6 7">NBRC 15342</strain>
    </source>
</reference>
<dbReference type="InterPro" id="IPR037092">
    <property type="entry name" value="FlavoCytC_S_DH_flav-bd_sf"/>
</dbReference>
<organism evidence="6 7">
    <name type="scientific">Zoogloea ramigera</name>
    <dbReference type="NCBI Taxonomy" id="350"/>
    <lineage>
        <taxon>Bacteria</taxon>
        <taxon>Pseudomonadati</taxon>
        <taxon>Pseudomonadota</taxon>
        <taxon>Betaproteobacteria</taxon>
        <taxon>Rhodocyclales</taxon>
        <taxon>Zoogloeaceae</taxon>
        <taxon>Zoogloea</taxon>
    </lineage>
</organism>
<protein>
    <submittedName>
        <fullName evidence="6">Cytochrome c</fullName>
    </submittedName>
</protein>
<dbReference type="InterPro" id="IPR015323">
    <property type="entry name" value="FlavoCytC_S_DH_flav-bd"/>
</dbReference>
<dbReference type="InterPro" id="IPR049386">
    <property type="entry name" value="FCSD_central"/>
</dbReference>
<dbReference type="SUPFAM" id="SSF51905">
    <property type="entry name" value="FAD/NAD(P)-binding domain"/>
    <property type="match status" value="2"/>
</dbReference>
<dbReference type="InterPro" id="IPR023753">
    <property type="entry name" value="FAD/NAD-binding_dom"/>
</dbReference>
<dbReference type="OrthoDB" id="9802771at2"/>
<dbReference type="Pfam" id="PF21706">
    <property type="entry name" value="FCSD_central"/>
    <property type="match status" value="1"/>
</dbReference>
<keyword evidence="1" id="KW-0285">Flavoprotein</keyword>
<evidence type="ECO:0000256" key="2">
    <source>
        <dbReference type="ARBA" id="ARBA00022827"/>
    </source>
</evidence>
<dbReference type="PANTHER" id="PTHR43755">
    <property type="match status" value="1"/>
</dbReference>
<dbReference type="EMBL" id="BJNV01000091">
    <property type="protein sequence ID" value="GEC97478.1"/>
    <property type="molecule type" value="Genomic_DNA"/>
</dbReference>
<evidence type="ECO:0000256" key="1">
    <source>
        <dbReference type="ARBA" id="ARBA00022630"/>
    </source>
</evidence>
<dbReference type="GO" id="GO:0016491">
    <property type="term" value="F:oxidoreductase activity"/>
    <property type="evidence" value="ECO:0007669"/>
    <property type="project" value="InterPro"/>
</dbReference>
<sequence>MPIKAIPSRRRLLLLAGAALGTSMLGGIGRLALADSDDDDSDNHYEESANTSFTPANTGLNARIVVVGGGMAGATAAKYLRLWGGTGLQVTLVEPAARYTSNIMSNLVLNGSRNIATLDYGYDSLAAKYGVGVKTARVVAIDAAARTVALSDGSSLPYDRLVVAPGVEFSDAYGLTQADYATRTPHAWQAGPQTSLLASQLAAMQNGSFVMTIPKAPYRCPPGPYERACLVADYLKTYRGAGSRVIVLDENATIQAERETFSHAFGVTHAGVIRYEAGVTGIQIDPVSRRVSYLDAVGNPQVIAAQAVNPIPPHRATGSSPGGWLAAAGLNNSADGRWCVVDVLSYESTAQAGIHVIGDAASCGLPKAGHVANQEAKICADAIVRLLAGQQPDPAPVANSACYSPITAGTASWLTAVYQYDGANRKMVLAANGGNTVGATAIESASVSSGNFRQMTTWFNTLMGDSFG</sequence>
<dbReference type="Proteomes" id="UP000318422">
    <property type="component" value="Unassembled WGS sequence"/>
</dbReference>
<dbReference type="AlphaFoldDB" id="A0A4Y4CX29"/>
<dbReference type="SUPFAM" id="SSF55424">
    <property type="entry name" value="FAD/NAD-linked reductases, dimerisation (C-terminal) domain"/>
    <property type="match status" value="1"/>
</dbReference>
<dbReference type="Gene3D" id="3.90.760.10">
    <property type="entry name" value="Flavocytochrome c sulphide dehydrogenase, flavin-binding domain"/>
    <property type="match status" value="1"/>
</dbReference>
<dbReference type="InterPro" id="IPR052541">
    <property type="entry name" value="SQRD"/>
</dbReference>
<evidence type="ECO:0000313" key="6">
    <source>
        <dbReference type="EMBL" id="GEC97478.1"/>
    </source>
</evidence>
<dbReference type="Gene3D" id="3.50.50.60">
    <property type="entry name" value="FAD/NAD(P)-binding domain"/>
    <property type="match status" value="2"/>
</dbReference>
<accession>A0A4Y4CX29</accession>
<evidence type="ECO:0000259" key="4">
    <source>
        <dbReference type="Pfam" id="PF09242"/>
    </source>
</evidence>
<evidence type="ECO:0000313" key="7">
    <source>
        <dbReference type="Proteomes" id="UP000318422"/>
    </source>
</evidence>
<dbReference type="RefSeq" id="WP_141354774.1">
    <property type="nucleotide sequence ID" value="NZ_BJNV01000091.1"/>
</dbReference>
<gene>
    <name evidence="6" type="primary">fccB-2_2</name>
    <name evidence="6" type="ORF">ZRA01_35510</name>
</gene>
<keyword evidence="7" id="KW-1185">Reference proteome</keyword>
<dbReference type="PANTHER" id="PTHR43755:SF1">
    <property type="entry name" value="FAD-DEPENDENT PYRIDINE NUCLEOTIDE-DISULPHIDE OXIDOREDUCTASE"/>
    <property type="match status" value="1"/>
</dbReference>
<comment type="caution">
    <text evidence="6">The sequence shown here is derived from an EMBL/GenBank/DDBJ whole genome shotgun (WGS) entry which is preliminary data.</text>
</comment>
<dbReference type="InterPro" id="IPR016156">
    <property type="entry name" value="FAD/NAD-linked_Rdtase_dimer_sf"/>
</dbReference>
<dbReference type="InterPro" id="IPR006311">
    <property type="entry name" value="TAT_signal"/>
</dbReference>
<keyword evidence="2" id="KW-0274">FAD</keyword>
<dbReference type="InterPro" id="IPR036188">
    <property type="entry name" value="FAD/NAD-bd_sf"/>
</dbReference>